<accession>A0A0F9N995</accession>
<protein>
    <submittedName>
        <fullName evidence="1">Uncharacterized protein</fullName>
    </submittedName>
</protein>
<name>A0A0F9N995_9ZZZZ</name>
<dbReference type="EMBL" id="LAZR01003806">
    <property type="protein sequence ID" value="KKN14539.1"/>
    <property type="molecule type" value="Genomic_DNA"/>
</dbReference>
<comment type="caution">
    <text evidence="1">The sequence shown here is derived from an EMBL/GenBank/DDBJ whole genome shotgun (WGS) entry which is preliminary data.</text>
</comment>
<evidence type="ECO:0000313" key="1">
    <source>
        <dbReference type="EMBL" id="KKN14539.1"/>
    </source>
</evidence>
<sequence length="78" mass="9070">MMNELEMWEKVQEELQIFSLKSPSITAEVRWTVKKWFVVEIYIIDGSSTAAASPQLRWKFTGLLSNILRHIEVLNDSS</sequence>
<proteinExistence type="predicted"/>
<gene>
    <name evidence="1" type="ORF">LCGC14_0995060</name>
</gene>
<organism evidence="1">
    <name type="scientific">marine sediment metagenome</name>
    <dbReference type="NCBI Taxonomy" id="412755"/>
    <lineage>
        <taxon>unclassified sequences</taxon>
        <taxon>metagenomes</taxon>
        <taxon>ecological metagenomes</taxon>
    </lineage>
</organism>
<dbReference type="AlphaFoldDB" id="A0A0F9N995"/>
<reference evidence="1" key="1">
    <citation type="journal article" date="2015" name="Nature">
        <title>Complex archaea that bridge the gap between prokaryotes and eukaryotes.</title>
        <authorList>
            <person name="Spang A."/>
            <person name="Saw J.H."/>
            <person name="Jorgensen S.L."/>
            <person name="Zaremba-Niedzwiedzka K."/>
            <person name="Martijn J."/>
            <person name="Lind A.E."/>
            <person name="van Eijk R."/>
            <person name="Schleper C."/>
            <person name="Guy L."/>
            <person name="Ettema T.J."/>
        </authorList>
    </citation>
    <scope>NUCLEOTIDE SEQUENCE</scope>
</reference>